<comment type="caution">
    <text evidence="2">The sequence shown here is derived from an EMBL/GenBank/DDBJ whole genome shotgun (WGS) entry which is preliminary data.</text>
</comment>
<organism evidence="2 3">
    <name type="scientific">Mytilus galloprovincialis</name>
    <name type="common">Mediterranean mussel</name>
    <dbReference type="NCBI Taxonomy" id="29158"/>
    <lineage>
        <taxon>Eukaryota</taxon>
        <taxon>Metazoa</taxon>
        <taxon>Spiralia</taxon>
        <taxon>Lophotrochozoa</taxon>
        <taxon>Mollusca</taxon>
        <taxon>Bivalvia</taxon>
        <taxon>Autobranchia</taxon>
        <taxon>Pteriomorphia</taxon>
        <taxon>Mytilida</taxon>
        <taxon>Mytiloidea</taxon>
        <taxon>Mytilidae</taxon>
        <taxon>Mytilinae</taxon>
        <taxon>Mytilus</taxon>
    </lineage>
</organism>
<reference evidence="2" key="1">
    <citation type="submission" date="2018-11" db="EMBL/GenBank/DDBJ databases">
        <authorList>
            <person name="Alioto T."/>
            <person name="Alioto T."/>
        </authorList>
    </citation>
    <scope>NUCLEOTIDE SEQUENCE</scope>
</reference>
<keyword evidence="3" id="KW-1185">Reference proteome</keyword>
<gene>
    <name evidence="2" type="ORF">MGAL_10B027256</name>
</gene>
<sequence length="354" mass="37911">MDDFICHAYFGGIVDVKMGRRQLGGNIRIGGQCCKSNVCNANGMISPTGPTIALLPPEVHGHCNDVDKTACGMLLAADTNMCQNPCLAQICKETCRACSLACFFCDSVLHQNECYATVECKPQSELCIATKRLSIDQQYLFSSGCASKEICNKLFSDNSSISLNHGHTVTVFNGVCCGTDQCNKDPDANNPVSDVVDRSVDDQINDKIVVRKADNLLDDHCSDFDVNAVACSRLYNADPAICQKDCIGRELCPETCGTCVRCKTCKHIADPALCNNITLCAKSESCFSKASLNAAFTVSYDLGCMNDVVCHVYFGGIPDSDITKTQVSFGGSGQCCKSNLCNAKGLVLKTPAVG</sequence>
<protein>
    <recommendedName>
        <fullName evidence="1">Snake toxin/toxin-like domain-containing protein</fullName>
    </recommendedName>
</protein>
<dbReference type="InterPro" id="IPR035076">
    <property type="entry name" value="Toxin/TOLIP"/>
</dbReference>
<evidence type="ECO:0000313" key="3">
    <source>
        <dbReference type="Proteomes" id="UP000596742"/>
    </source>
</evidence>
<dbReference type="SUPFAM" id="SSF57302">
    <property type="entry name" value="Snake toxin-like"/>
    <property type="match status" value="1"/>
</dbReference>
<evidence type="ECO:0000313" key="2">
    <source>
        <dbReference type="EMBL" id="VDI39370.1"/>
    </source>
</evidence>
<dbReference type="OrthoDB" id="6068687at2759"/>
<name>A0A8B6ESZ5_MYTGA</name>
<evidence type="ECO:0000259" key="1">
    <source>
        <dbReference type="Pfam" id="PF00087"/>
    </source>
</evidence>
<dbReference type="EMBL" id="UYJE01005686">
    <property type="protein sequence ID" value="VDI39370.1"/>
    <property type="molecule type" value="Genomic_DNA"/>
</dbReference>
<proteinExistence type="predicted"/>
<accession>A0A8B6ESZ5</accession>
<feature type="domain" description="Snake toxin/toxin-like" evidence="1">
    <location>
        <begin position="100"/>
        <end position="183"/>
    </location>
</feature>
<dbReference type="Gene3D" id="2.10.60.10">
    <property type="entry name" value="CD59"/>
    <property type="match status" value="1"/>
</dbReference>
<dbReference type="Proteomes" id="UP000596742">
    <property type="component" value="Unassembled WGS sequence"/>
</dbReference>
<dbReference type="Pfam" id="PF00087">
    <property type="entry name" value="Toxin_TOLIP"/>
    <property type="match status" value="1"/>
</dbReference>
<dbReference type="AlphaFoldDB" id="A0A8B6ESZ5"/>
<dbReference type="InterPro" id="IPR045860">
    <property type="entry name" value="Snake_toxin-like_sf"/>
</dbReference>